<evidence type="ECO:0000256" key="2">
    <source>
        <dbReference type="ARBA" id="ARBA00022448"/>
    </source>
</evidence>
<comment type="subcellular location">
    <subcellularLocation>
        <location evidence="1 12">Cell outer membrane</location>
        <topology evidence="1 12">Multi-pass membrane protein</topology>
    </subcellularLocation>
</comment>
<evidence type="ECO:0000256" key="7">
    <source>
        <dbReference type="ARBA" id="ARBA00023004"/>
    </source>
</evidence>
<keyword evidence="7" id="KW-0408">Iron</keyword>
<accession>A0ABU9BZH4</accession>
<feature type="short sequence motif" description="TonB C-terminal box" evidence="13">
    <location>
        <begin position="749"/>
        <end position="766"/>
    </location>
</feature>
<dbReference type="InterPro" id="IPR036942">
    <property type="entry name" value="Beta-barrel_TonB_sf"/>
</dbReference>
<keyword evidence="8" id="KW-0406">Ion transport</keyword>
<evidence type="ECO:0000313" key="18">
    <source>
        <dbReference type="EMBL" id="MEK8034529.1"/>
    </source>
</evidence>
<keyword evidence="11 12" id="KW-0998">Cell outer membrane</keyword>
<name>A0ABU9BZH4_9BURK</name>
<dbReference type="Pfam" id="PF07715">
    <property type="entry name" value="Plug"/>
    <property type="match status" value="1"/>
</dbReference>
<evidence type="ECO:0000256" key="8">
    <source>
        <dbReference type="ARBA" id="ARBA00023065"/>
    </source>
</evidence>
<evidence type="ECO:0000259" key="16">
    <source>
        <dbReference type="Pfam" id="PF00593"/>
    </source>
</evidence>
<feature type="domain" description="TonB-dependent receptor-like beta-barrel" evidence="16">
    <location>
        <begin position="297"/>
        <end position="691"/>
    </location>
</feature>
<keyword evidence="9 14" id="KW-0798">TonB box</keyword>
<comment type="caution">
    <text evidence="18">The sequence shown here is derived from an EMBL/GenBank/DDBJ whole genome shotgun (WGS) entry which is preliminary data.</text>
</comment>
<protein>
    <submittedName>
        <fullName evidence="18">TonB-dependent receptor</fullName>
    </submittedName>
</protein>
<evidence type="ECO:0000313" key="19">
    <source>
        <dbReference type="Proteomes" id="UP001371218"/>
    </source>
</evidence>
<sequence length="766" mass="83499">MHPAPHVAPLTRLHPLAAAAVLAVALAAPSAWAQAAEANEAGKLQTITVTAERRTENILNVPQSVSAIRGEELEVLNSGGQDVRQLAARTPSLNIESSYGRAFPRFYVRGLGNTDFDLNASQPVSLVFDEVVQENPVLKGFPLFDLAQVEVLRGPQGTLFGRNSPAGVVKFESVKPSQKQDGYVSASYGTYGTMNLSGAFNLPMGGDWAARFSAQVQHRDDWVENTYDAGPTQKLEGYDDSAARIQVLYAPHSDFSALANIHGREMKGSARLFRANIIKPGTNDLIDGFDPEKISTDGKNEQELSSQGANLRMRWGLGSGMTLHSITGYETLDAYSRGDIDGGYGASFLGAGNYGPGEIPFTAESADGMPEHRQLSQEFRLEGEMGNGIKWLGGLYYFKEHLFIESFNYDTLGGGVQNGYATQKQDNTAWAAFGSLNYRVSDAFELRGGLRYTRDSKDFVADRVQAPPFSATELLQIPKETRASNTSWDLSGTYSIDKDTKVYARVATGFRAPSIQGRLLFPPSGADIVPSRDWVTVADSEKVLSFEAGVKAELFDRRARLAASVFRYTVKDQQVTAVGGTQNFNQLINLDRTIGQGVELDLRAMLTDNLMVTLGASYNDTEIQDKNAAVVPCGNGCTVTDPVVAGTNKVSIDGNPLPQAPKTVLNFTARYGLPTESGGEWFVFTDWAYRSSINFFLYESKEYTGKPLLEGGLRMGYSWDNGKYEAAVFGRNITNQTVVVGGIDFNNLTGFINDPRTWGASFRMSF</sequence>
<evidence type="ECO:0000256" key="1">
    <source>
        <dbReference type="ARBA" id="ARBA00004571"/>
    </source>
</evidence>
<dbReference type="PANTHER" id="PTHR32552">
    <property type="entry name" value="FERRICHROME IRON RECEPTOR-RELATED"/>
    <property type="match status" value="1"/>
</dbReference>
<evidence type="ECO:0000256" key="5">
    <source>
        <dbReference type="ARBA" id="ARBA00022692"/>
    </source>
</evidence>
<feature type="domain" description="TonB-dependent receptor plug" evidence="17">
    <location>
        <begin position="59"/>
        <end position="168"/>
    </location>
</feature>
<dbReference type="Pfam" id="PF00593">
    <property type="entry name" value="TonB_dep_Rec_b-barrel"/>
    <property type="match status" value="1"/>
</dbReference>
<organism evidence="18 19">
    <name type="scientific">Ideonella lacteola</name>
    <dbReference type="NCBI Taxonomy" id="2984193"/>
    <lineage>
        <taxon>Bacteria</taxon>
        <taxon>Pseudomonadati</taxon>
        <taxon>Pseudomonadota</taxon>
        <taxon>Betaproteobacteria</taxon>
        <taxon>Burkholderiales</taxon>
        <taxon>Sphaerotilaceae</taxon>
        <taxon>Ideonella</taxon>
    </lineage>
</organism>
<keyword evidence="18" id="KW-0675">Receptor</keyword>
<dbReference type="EMBL" id="JBBUTG010000030">
    <property type="protein sequence ID" value="MEK8034529.1"/>
    <property type="molecule type" value="Genomic_DNA"/>
</dbReference>
<evidence type="ECO:0000259" key="17">
    <source>
        <dbReference type="Pfam" id="PF07715"/>
    </source>
</evidence>
<feature type="signal peptide" evidence="15">
    <location>
        <begin position="1"/>
        <end position="33"/>
    </location>
</feature>
<evidence type="ECO:0000256" key="12">
    <source>
        <dbReference type="PROSITE-ProRule" id="PRU01360"/>
    </source>
</evidence>
<evidence type="ECO:0000256" key="9">
    <source>
        <dbReference type="ARBA" id="ARBA00023077"/>
    </source>
</evidence>
<dbReference type="InterPro" id="IPR010917">
    <property type="entry name" value="TonB_rcpt_CS"/>
</dbReference>
<dbReference type="SUPFAM" id="SSF56935">
    <property type="entry name" value="Porins"/>
    <property type="match status" value="1"/>
</dbReference>
<gene>
    <name evidence="18" type="ORF">AACH06_27180</name>
</gene>
<dbReference type="RefSeq" id="WP_341428958.1">
    <property type="nucleotide sequence ID" value="NZ_JBBUTG010000030.1"/>
</dbReference>
<evidence type="ECO:0000256" key="6">
    <source>
        <dbReference type="ARBA" id="ARBA00022729"/>
    </source>
</evidence>
<dbReference type="PROSITE" id="PS52016">
    <property type="entry name" value="TONB_DEPENDENT_REC_3"/>
    <property type="match status" value="1"/>
</dbReference>
<comment type="similarity">
    <text evidence="12 14">Belongs to the TonB-dependent receptor family.</text>
</comment>
<evidence type="ECO:0000256" key="11">
    <source>
        <dbReference type="ARBA" id="ARBA00023237"/>
    </source>
</evidence>
<evidence type="ECO:0000256" key="10">
    <source>
        <dbReference type="ARBA" id="ARBA00023136"/>
    </source>
</evidence>
<dbReference type="InterPro" id="IPR006311">
    <property type="entry name" value="TAT_signal"/>
</dbReference>
<keyword evidence="5 12" id="KW-0812">Transmembrane</keyword>
<dbReference type="PROSITE" id="PS01156">
    <property type="entry name" value="TONB_DEPENDENT_REC_2"/>
    <property type="match status" value="1"/>
</dbReference>
<evidence type="ECO:0000256" key="3">
    <source>
        <dbReference type="ARBA" id="ARBA00022452"/>
    </source>
</evidence>
<evidence type="ECO:0000256" key="15">
    <source>
        <dbReference type="SAM" id="SignalP"/>
    </source>
</evidence>
<evidence type="ECO:0000256" key="4">
    <source>
        <dbReference type="ARBA" id="ARBA00022496"/>
    </source>
</evidence>
<keyword evidence="4" id="KW-0410">Iron transport</keyword>
<keyword evidence="6 15" id="KW-0732">Signal</keyword>
<reference evidence="18 19" key="1">
    <citation type="submission" date="2024-04" db="EMBL/GenBank/DDBJ databases">
        <title>Novel species of the genus Ideonella isolated from streams.</title>
        <authorList>
            <person name="Lu H."/>
        </authorList>
    </citation>
    <scope>NUCLEOTIDE SEQUENCE [LARGE SCALE GENOMIC DNA]</scope>
    <source>
        <strain evidence="18 19">DXS29W</strain>
    </source>
</reference>
<proteinExistence type="inferred from homology"/>
<dbReference type="InterPro" id="IPR012910">
    <property type="entry name" value="Plug_dom"/>
</dbReference>
<keyword evidence="10 12" id="KW-0472">Membrane</keyword>
<dbReference type="Proteomes" id="UP001371218">
    <property type="component" value="Unassembled WGS sequence"/>
</dbReference>
<dbReference type="Gene3D" id="2.40.170.20">
    <property type="entry name" value="TonB-dependent receptor, beta-barrel domain"/>
    <property type="match status" value="1"/>
</dbReference>
<dbReference type="InterPro" id="IPR000531">
    <property type="entry name" value="Beta-barrel_TonB"/>
</dbReference>
<evidence type="ECO:0000256" key="13">
    <source>
        <dbReference type="PROSITE-ProRule" id="PRU10144"/>
    </source>
</evidence>
<dbReference type="InterPro" id="IPR039426">
    <property type="entry name" value="TonB-dep_rcpt-like"/>
</dbReference>
<dbReference type="PANTHER" id="PTHR32552:SF81">
    <property type="entry name" value="TONB-DEPENDENT OUTER MEMBRANE RECEPTOR"/>
    <property type="match status" value="1"/>
</dbReference>
<keyword evidence="3 12" id="KW-1134">Transmembrane beta strand</keyword>
<evidence type="ECO:0000256" key="14">
    <source>
        <dbReference type="RuleBase" id="RU003357"/>
    </source>
</evidence>
<feature type="chain" id="PRO_5045926175" evidence="15">
    <location>
        <begin position="34"/>
        <end position="766"/>
    </location>
</feature>
<dbReference type="PROSITE" id="PS51318">
    <property type="entry name" value="TAT"/>
    <property type="match status" value="1"/>
</dbReference>
<keyword evidence="19" id="KW-1185">Reference proteome</keyword>
<keyword evidence="2 12" id="KW-0813">Transport</keyword>